<gene>
    <name evidence="1" type="ORF">G9U52_33895</name>
</gene>
<dbReference type="EMBL" id="JAAOIW010000022">
    <property type="protein sequence ID" value="NHN34745.1"/>
    <property type="molecule type" value="Genomic_DNA"/>
</dbReference>
<dbReference type="RefSeq" id="WP_166156259.1">
    <property type="nucleotide sequence ID" value="NZ_JAAOIW010000022.1"/>
</dbReference>
<comment type="caution">
    <text evidence="1">The sequence shown here is derived from an EMBL/GenBank/DDBJ whole genome shotgun (WGS) entry which is preliminary data.</text>
</comment>
<reference evidence="1" key="1">
    <citation type="submission" date="2020-03" db="EMBL/GenBank/DDBJ databases">
        <title>Draft sequencing of Paenibacilllus sp. S3N08.</title>
        <authorList>
            <person name="Kim D.-U."/>
        </authorList>
    </citation>
    <scope>NUCLEOTIDE SEQUENCE</scope>
    <source>
        <strain evidence="1">S3N08</strain>
    </source>
</reference>
<dbReference type="Proteomes" id="UP001165962">
    <property type="component" value="Unassembled WGS sequence"/>
</dbReference>
<evidence type="ECO:0000313" key="1">
    <source>
        <dbReference type="EMBL" id="NHN34745.1"/>
    </source>
</evidence>
<protein>
    <submittedName>
        <fullName evidence="1">Uncharacterized protein</fullName>
    </submittedName>
</protein>
<organism evidence="1 2">
    <name type="scientific">Paenibacillus agricola</name>
    <dbReference type="NCBI Taxonomy" id="2716264"/>
    <lineage>
        <taxon>Bacteria</taxon>
        <taxon>Bacillati</taxon>
        <taxon>Bacillota</taxon>
        <taxon>Bacilli</taxon>
        <taxon>Bacillales</taxon>
        <taxon>Paenibacillaceae</taxon>
        <taxon>Paenibacillus</taxon>
    </lineage>
</organism>
<proteinExistence type="predicted"/>
<evidence type="ECO:0000313" key="2">
    <source>
        <dbReference type="Proteomes" id="UP001165962"/>
    </source>
</evidence>
<accession>A0ABX0JDZ9</accession>
<name>A0ABX0JDZ9_9BACL</name>
<keyword evidence="2" id="KW-1185">Reference proteome</keyword>
<sequence length="109" mass="12779">MEMTLAILNKNVNPQISDEIKCLLKEIYNISEGEASFIINNSGEIVESLLIDYTPYVYSIQEITNDIRNTLDKHLKQVNEEEQTLLKMMNEAAVWYVFDRIRQFYKNAI</sequence>